<organism evidence="2 3">
    <name type="scientific">Candidatus Criblamydia sequanensis CRIB-18</name>
    <dbReference type="NCBI Taxonomy" id="1437425"/>
    <lineage>
        <taxon>Bacteria</taxon>
        <taxon>Pseudomonadati</taxon>
        <taxon>Chlamydiota</taxon>
        <taxon>Chlamydiia</taxon>
        <taxon>Parachlamydiales</taxon>
        <taxon>Candidatus Criblamydiaceae</taxon>
        <taxon>Candidatus Criblamydia</taxon>
    </lineage>
</organism>
<name>A0A090D3C5_9BACT</name>
<gene>
    <name evidence="2" type="ORF">CSEC_2337</name>
</gene>
<dbReference type="OrthoDB" id="9805728at2"/>
<comment type="caution">
    <text evidence="2">The sequence shown here is derived from an EMBL/GenBank/DDBJ whole genome shotgun (WGS) entry which is preliminary data.</text>
</comment>
<dbReference type="PANTHER" id="PTHR15032:SF4">
    <property type="entry name" value="N-ACYL-PHOSPHATIDYLETHANOLAMINE-HYDROLYZING PHOSPHOLIPASE D"/>
    <property type="match status" value="1"/>
</dbReference>
<reference evidence="2" key="2">
    <citation type="submission" date="2014-09" db="EMBL/GenBank/DDBJ databases">
        <title>Criblamydia sequanensis harbors a mega-plasmid encoding arsenite resistance.</title>
        <authorList>
            <person name="Bertelli C."/>
            <person name="Goesmann A."/>
            <person name="Greub G."/>
        </authorList>
    </citation>
    <scope>NUCLEOTIDE SEQUENCE [LARGE SCALE GENOMIC DNA]</scope>
    <source>
        <strain evidence="2">CRIB-18</strain>
    </source>
</reference>
<dbReference type="PIRSF" id="PIRSF038896">
    <property type="entry name" value="NAPE-PLD"/>
    <property type="match status" value="1"/>
</dbReference>
<dbReference type="STRING" id="1437425.CSEC_2337"/>
<evidence type="ECO:0000259" key="1">
    <source>
        <dbReference type="Pfam" id="PF12706"/>
    </source>
</evidence>
<dbReference type="Pfam" id="PF12706">
    <property type="entry name" value="Lactamase_B_2"/>
    <property type="match status" value="1"/>
</dbReference>
<dbReference type="PANTHER" id="PTHR15032">
    <property type="entry name" value="N-ACYL-PHOSPHATIDYLETHANOLAMINE-HYDROLYZING PHOSPHOLIPASE D"/>
    <property type="match status" value="1"/>
</dbReference>
<dbReference type="InterPro" id="IPR024884">
    <property type="entry name" value="NAPE-PLD"/>
</dbReference>
<dbReference type="RefSeq" id="WP_053332043.1">
    <property type="nucleotide sequence ID" value="NZ_CCEJ010000013.1"/>
</dbReference>
<dbReference type="EMBL" id="CCEJ010000013">
    <property type="protein sequence ID" value="CDR35143.1"/>
    <property type="molecule type" value="Genomic_DNA"/>
</dbReference>
<feature type="domain" description="Metallo-beta-lactamase" evidence="1">
    <location>
        <begin position="71"/>
        <end position="266"/>
    </location>
</feature>
<dbReference type="AlphaFoldDB" id="A0A090D3C5"/>
<dbReference type="GO" id="GO:0005737">
    <property type="term" value="C:cytoplasm"/>
    <property type="evidence" value="ECO:0007669"/>
    <property type="project" value="TreeGrafter"/>
</dbReference>
<keyword evidence="3" id="KW-1185">Reference proteome</keyword>
<sequence length="308" mass="36860">MPKFKNPFIEDTKKTLWRFLKWRFTRRENNNGFEEIPAVKIDLEAIYHPIYENQVLWIGHSTLLIQCEGINILTDPVFSNRCSPLAFAGPKRLVKPALSLKELPKIDYVLISHNHYDHLDEKTVKFLGNNPKWLIPLGLKKWFLKRHITNLVELDWWQSYKTKRIEFFCLPAQHWSKRRIRDDFKTLWASWAIFRKDHRFWFAGDTGYNPYQFKEIGRRLGPFDFSAIPIGGYQPRWFMRKYHINPEEAVRIHLEVQSKLSLGIHWGTFKLTDEPILEPPLELEKARKKWHLRKKDFVTLPVGEILKI</sequence>
<evidence type="ECO:0000313" key="2">
    <source>
        <dbReference type="EMBL" id="CDR35143.1"/>
    </source>
</evidence>
<dbReference type="GO" id="GO:0070290">
    <property type="term" value="F:N-acylphosphatidylethanolamine-specific phospholipase D activity"/>
    <property type="evidence" value="ECO:0007669"/>
    <property type="project" value="InterPro"/>
</dbReference>
<accession>A0A090D3C5</accession>
<dbReference type="InterPro" id="IPR036866">
    <property type="entry name" value="RibonucZ/Hydroxyglut_hydro"/>
</dbReference>
<protein>
    <recommendedName>
        <fullName evidence="1">Metallo-beta-lactamase domain-containing protein</fullName>
    </recommendedName>
</protein>
<dbReference type="Proteomes" id="UP000031552">
    <property type="component" value="Unassembled WGS sequence"/>
</dbReference>
<proteinExistence type="predicted"/>
<dbReference type="GO" id="GO:0008270">
    <property type="term" value="F:zinc ion binding"/>
    <property type="evidence" value="ECO:0007669"/>
    <property type="project" value="InterPro"/>
</dbReference>
<reference evidence="2" key="1">
    <citation type="submission" date="2013-12" db="EMBL/GenBank/DDBJ databases">
        <authorList>
            <person name="Linke B."/>
        </authorList>
    </citation>
    <scope>NUCLEOTIDE SEQUENCE [LARGE SCALE GENOMIC DNA]</scope>
    <source>
        <strain evidence="2">CRIB-18</strain>
    </source>
</reference>
<dbReference type="CDD" id="cd16283">
    <property type="entry name" value="RomA-like_MBL-fold"/>
    <property type="match status" value="1"/>
</dbReference>
<dbReference type="eggNOG" id="COG2220">
    <property type="taxonomic scope" value="Bacteria"/>
</dbReference>
<dbReference type="SUPFAM" id="SSF56281">
    <property type="entry name" value="Metallo-hydrolase/oxidoreductase"/>
    <property type="match status" value="1"/>
</dbReference>
<dbReference type="Gene3D" id="3.60.15.10">
    <property type="entry name" value="Ribonuclease Z/Hydroxyacylglutathione hydrolase-like"/>
    <property type="match status" value="1"/>
</dbReference>
<evidence type="ECO:0000313" key="3">
    <source>
        <dbReference type="Proteomes" id="UP000031552"/>
    </source>
</evidence>
<dbReference type="InterPro" id="IPR001279">
    <property type="entry name" value="Metallo-B-lactamas"/>
</dbReference>